<sequence>MVYDEQLPVLDDSFEGDEVVLLAVRGGRVDKTFRRNYAWAKHAADTGKLKQIVVVVALGRDSWLHTVSAVTSALSGAKLHRKARFKVDSEVSEIGGDKLTKVLAALDELAAPKLTFSVGNLDEVKAVRPKPKPPVVEPKGEDKGEAKEGE</sequence>
<evidence type="ECO:0000313" key="2">
    <source>
        <dbReference type="EMBL" id="AXH67835.1"/>
    </source>
</evidence>
<dbReference type="RefSeq" id="YP_010013259.1">
    <property type="nucleotide sequence ID" value="NC_053510.1"/>
</dbReference>
<evidence type="ECO:0000256" key="1">
    <source>
        <dbReference type="SAM" id="MobiDB-lite"/>
    </source>
</evidence>
<evidence type="ECO:0000313" key="3">
    <source>
        <dbReference type="Proteomes" id="UP000258832"/>
    </source>
</evidence>
<proteinExistence type="predicted"/>
<reference evidence="3" key="1">
    <citation type="submission" date="2018-07" db="EMBL/GenBank/DDBJ databases">
        <authorList>
            <person name="Quirk P.G."/>
            <person name="Krulwich T.A."/>
        </authorList>
    </citation>
    <scope>NUCLEOTIDE SEQUENCE [LARGE SCALE GENOMIC DNA]</scope>
</reference>
<keyword evidence="3" id="KW-1185">Reference proteome</keyword>
<accession>A0A345MBG4</accession>
<organism evidence="2 3">
    <name type="scientific">Mycobacterium phage Bromden</name>
    <dbReference type="NCBI Taxonomy" id="2283252"/>
    <lineage>
        <taxon>Viruses</taxon>
        <taxon>Duplodnaviria</taxon>
        <taxon>Heunggongvirae</taxon>
        <taxon>Uroviricota</taxon>
        <taxon>Caudoviricetes</taxon>
        <taxon>Vilmaviridae</taxon>
        <taxon>Lclasvirinae</taxon>
        <taxon>Bromdenvirus</taxon>
        <taxon>Bromdenvirus bromden</taxon>
    </lineage>
</organism>
<dbReference type="Proteomes" id="UP000258832">
    <property type="component" value="Segment"/>
</dbReference>
<dbReference type="EMBL" id="MH576973">
    <property type="protein sequence ID" value="AXH67835.1"/>
    <property type="molecule type" value="Genomic_DNA"/>
</dbReference>
<feature type="region of interest" description="Disordered" evidence="1">
    <location>
        <begin position="128"/>
        <end position="150"/>
    </location>
</feature>
<dbReference type="GeneID" id="63209842"/>
<gene>
    <name evidence="2" type="primary">29</name>
    <name evidence="2" type="ORF">SEA_BROMDEN_29</name>
</gene>
<dbReference type="KEGG" id="vg:63209842"/>
<name>A0A345MBG4_9CAUD</name>
<feature type="compositionally biased region" description="Basic and acidic residues" evidence="1">
    <location>
        <begin position="138"/>
        <end position="150"/>
    </location>
</feature>
<protein>
    <submittedName>
        <fullName evidence="2">Uncharacterized protein</fullName>
    </submittedName>
</protein>